<reference evidence="1 2" key="1">
    <citation type="journal article" date="2022" name="Nat. Plants">
        <title>Genomes of leafy and leafless Platanthera orchids illuminate the evolution of mycoheterotrophy.</title>
        <authorList>
            <person name="Li M.H."/>
            <person name="Liu K.W."/>
            <person name="Li Z."/>
            <person name="Lu H.C."/>
            <person name="Ye Q.L."/>
            <person name="Zhang D."/>
            <person name="Wang J.Y."/>
            <person name="Li Y.F."/>
            <person name="Zhong Z.M."/>
            <person name="Liu X."/>
            <person name="Yu X."/>
            <person name="Liu D.K."/>
            <person name="Tu X.D."/>
            <person name="Liu B."/>
            <person name="Hao Y."/>
            <person name="Liao X.Y."/>
            <person name="Jiang Y.T."/>
            <person name="Sun W.H."/>
            <person name="Chen J."/>
            <person name="Chen Y.Q."/>
            <person name="Ai Y."/>
            <person name="Zhai J.W."/>
            <person name="Wu S.S."/>
            <person name="Zhou Z."/>
            <person name="Hsiao Y.Y."/>
            <person name="Wu W.L."/>
            <person name="Chen Y.Y."/>
            <person name="Lin Y.F."/>
            <person name="Hsu J.L."/>
            <person name="Li C.Y."/>
            <person name="Wang Z.W."/>
            <person name="Zhao X."/>
            <person name="Zhong W.Y."/>
            <person name="Ma X.K."/>
            <person name="Ma L."/>
            <person name="Huang J."/>
            <person name="Chen G.Z."/>
            <person name="Huang M.Z."/>
            <person name="Huang L."/>
            <person name="Peng D.H."/>
            <person name="Luo Y.B."/>
            <person name="Zou S.Q."/>
            <person name="Chen S.P."/>
            <person name="Lan S."/>
            <person name="Tsai W.C."/>
            <person name="Van de Peer Y."/>
            <person name="Liu Z.J."/>
        </authorList>
    </citation>
    <scope>NUCLEOTIDE SEQUENCE [LARGE SCALE GENOMIC DNA]</scope>
    <source>
        <strain evidence="1">Lor288</strain>
    </source>
</reference>
<gene>
    <name evidence="1" type="ORF">KSP40_PGU017432</name>
</gene>
<evidence type="ECO:0000313" key="1">
    <source>
        <dbReference type="EMBL" id="KAK8941658.1"/>
    </source>
</evidence>
<dbReference type="Proteomes" id="UP001412067">
    <property type="component" value="Unassembled WGS sequence"/>
</dbReference>
<protein>
    <submittedName>
        <fullName evidence="1">Uncharacterized protein</fullName>
    </submittedName>
</protein>
<dbReference type="EMBL" id="JBBWWR010000019">
    <property type="protein sequence ID" value="KAK8941658.1"/>
    <property type="molecule type" value="Genomic_DNA"/>
</dbReference>
<proteinExistence type="predicted"/>
<name>A0ABR2LIE3_9ASPA</name>
<keyword evidence="2" id="KW-1185">Reference proteome</keyword>
<accession>A0ABR2LIE3</accession>
<organism evidence="1 2">
    <name type="scientific">Platanthera guangdongensis</name>
    <dbReference type="NCBI Taxonomy" id="2320717"/>
    <lineage>
        <taxon>Eukaryota</taxon>
        <taxon>Viridiplantae</taxon>
        <taxon>Streptophyta</taxon>
        <taxon>Embryophyta</taxon>
        <taxon>Tracheophyta</taxon>
        <taxon>Spermatophyta</taxon>
        <taxon>Magnoliopsida</taxon>
        <taxon>Liliopsida</taxon>
        <taxon>Asparagales</taxon>
        <taxon>Orchidaceae</taxon>
        <taxon>Orchidoideae</taxon>
        <taxon>Orchideae</taxon>
        <taxon>Orchidinae</taxon>
        <taxon>Platanthera</taxon>
    </lineage>
</organism>
<comment type="caution">
    <text evidence="1">The sequence shown here is derived from an EMBL/GenBank/DDBJ whole genome shotgun (WGS) entry which is preliminary data.</text>
</comment>
<evidence type="ECO:0000313" key="2">
    <source>
        <dbReference type="Proteomes" id="UP001412067"/>
    </source>
</evidence>
<sequence>MTECNSKLAIALSFMEECFLPMVDPRTDMVPHILYNCGGVSLCRFLIPFSPKTC</sequence>